<evidence type="ECO:0000313" key="3">
    <source>
        <dbReference type="EMBL" id="MBH5322974.1"/>
    </source>
</evidence>
<feature type="chain" id="PRO_5046504628" evidence="1">
    <location>
        <begin position="23"/>
        <end position="133"/>
    </location>
</feature>
<sequence length="133" mass="14711">MRKFMMSLGALAVFAVHTAAPAQGDQQRSPEQVIASATAAYQARDRARFVAHFADDAIVDANGFSFQGRAQIAEAYAQNFRPDAPTVRVVDREAYGNRVIDTVEYTERGQVYCCTVTAYFVEDGQITYARVTM</sequence>
<dbReference type="InterPro" id="IPR032710">
    <property type="entry name" value="NTF2-like_dom_sf"/>
</dbReference>
<evidence type="ECO:0000256" key="1">
    <source>
        <dbReference type="SAM" id="SignalP"/>
    </source>
</evidence>
<dbReference type="SUPFAM" id="SSF54427">
    <property type="entry name" value="NTF2-like"/>
    <property type="match status" value="1"/>
</dbReference>
<dbReference type="Proteomes" id="UP000602442">
    <property type="component" value="Unassembled WGS sequence"/>
</dbReference>
<reference evidence="3 4" key="1">
    <citation type="submission" date="2020-11" db="EMBL/GenBank/DDBJ databases">
        <title>Erythrobacter sediminis sp. nov., a marine bacterium from a tidal flat of Garorim Bay.</title>
        <authorList>
            <person name="Kim D."/>
            <person name="Yoo Y."/>
            <person name="Kim J.-J."/>
        </authorList>
    </citation>
    <scope>NUCLEOTIDE SEQUENCE [LARGE SCALE GENOMIC DNA]</scope>
    <source>
        <strain evidence="3 4">JGD-13</strain>
    </source>
</reference>
<evidence type="ECO:0000313" key="4">
    <source>
        <dbReference type="Proteomes" id="UP000602442"/>
    </source>
</evidence>
<dbReference type="EMBL" id="JAEANY010000003">
    <property type="protein sequence ID" value="MBH5322974.1"/>
    <property type="molecule type" value="Genomic_DNA"/>
</dbReference>
<name>A0ABS0N5A4_9SPHN</name>
<dbReference type="RefSeq" id="WP_339379674.1">
    <property type="nucleotide sequence ID" value="NZ_CAWPTA010000008.1"/>
</dbReference>
<keyword evidence="4" id="KW-1185">Reference proteome</keyword>
<proteinExistence type="predicted"/>
<dbReference type="InterPro" id="IPR037401">
    <property type="entry name" value="SnoaL-like"/>
</dbReference>
<gene>
    <name evidence="3" type="ORF">I5L03_10310</name>
</gene>
<comment type="caution">
    <text evidence="3">The sequence shown here is derived from an EMBL/GenBank/DDBJ whole genome shotgun (WGS) entry which is preliminary data.</text>
</comment>
<dbReference type="Pfam" id="PF12680">
    <property type="entry name" value="SnoaL_2"/>
    <property type="match status" value="1"/>
</dbReference>
<dbReference type="Gene3D" id="3.10.450.50">
    <property type="match status" value="1"/>
</dbReference>
<organism evidence="3 4">
    <name type="scientific">Aurantiacibacter sediminis</name>
    <dbReference type="NCBI Taxonomy" id="2793064"/>
    <lineage>
        <taxon>Bacteria</taxon>
        <taxon>Pseudomonadati</taxon>
        <taxon>Pseudomonadota</taxon>
        <taxon>Alphaproteobacteria</taxon>
        <taxon>Sphingomonadales</taxon>
        <taxon>Erythrobacteraceae</taxon>
        <taxon>Aurantiacibacter</taxon>
    </lineage>
</organism>
<protein>
    <submittedName>
        <fullName evidence="3">Nuclear transport factor 2 family protein</fullName>
    </submittedName>
</protein>
<feature type="domain" description="SnoaL-like" evidence="2">
    <location>
        <begin position="39"/>
        <end position="128"/>
    </location>
</feature>
<feature type="signal peptide" evidence="1">
    <location>
        <begin position="1"/>
        <end position="22"/>
    </location>
</feature>
<accession>A0ABS0N5A4</accession>
<evidence type="ECO:0000259" key="2">
    <source>
        <dbReference type="Pfam" id="PF12680"/>
    </source>
</evidence>
<keyword evidence="1" id="KW-0732">Signal</keyword>